<feature type="domain" description="AAA+ ATPase" evidence="12">
    <location>
        <begin position="272"/>
        <end position="419"/>
    </location>
</feature>
<dbReference type="InterPro" id="IPR003593">
    <property type="entry name" value="AAA+_ATPase"/>
</dbReference>
<evidence type="ECO:0000259" key="12">
    <source>
        <dbReference type="SMART" id="SM00382"/>
    </source>
</evidence>
<dbReference type="InterPro" id="IPR041569">
    <property type="entry name" value="AAA_lid_3"/>
</dbReference>
<dbReference type="FunFam" id="3.40.50.300:FF:000166">
    <property type="entry name" value="vesicle-fusing ATPase isoform X1"/>
    <property type="match status" value="1"/>
</dbReference>
<dbReference type="Gene3D" id="3.40.50.300">
    <property type="entry name" value="P-loop containing nucleotide triphosphate hydrolases"/>
    <property type="match status" value="2"/>
</dbReference>
<evidence type="ECO:0000256" key="7">
    <source>
        <dbReference type="ARBA" id="ARBA00022840"/>
    </source>
</evidence>
<dbReference type="InterPro" id="IPR029067">
    <property type="entry name" value="CDC48_domain_2-like_sf"/>
</dbReference>
<dbReference type="GO" id="GO:0005524">
    <property type="term" value="F:ATP binding"/>
    <property type="evidence" value="ECO:0007669"/>
    <property type="project" value="UniProtKB-UniRule"/>
</dbReference>
<evidence type="ECO:0000256" key="2">
    <source>
        <dbReference type="ARBA" id="ARBA00006914"/>
    </source>
</evidence>
<evidence type="ECO:0000256" key="8">
    <source>
        <dbReference type="ARBA" id="ARBA00022927"/>
    </source>
</evidence>
<dbReference type="FunFam" id="1.10.8.60:FF:000026">
    <property type="entry name" value="vesicle-fusing ATPase isoform X1"/>
    <property type="match status" value="1"/>
</dbReference>
<keyword evidence="6 11" id="KW-0547">Nucleotide-binding</keyword>
<dbReference type="SUPFAM" id="SSF54585">
    <property type="entry name" value="Cdc48 domain 2-like"/>
    <property type="match status" value="1"/>
</dbReference>
<comment type="subcellular location">
    <subcellularLocation>
        <location evidence="1 11">Cytoplasm</location>
    </subcellularLocation>
</comment>
<organism evidence="13">
    <name type="scientific">Lichtheimia ramosa</name>
    <dbReference type="NCBI Taxonomy" id="688394"/>
    <lineage>
        <taxon>Eukaryota</taxon>
        <taxon>Fungi</taxon>
        <taxon>Fungi incertae sedis</taxon>
        <taxon>Mucoromycota</taxon>
        <taxon>Mucoromycotina</taxon>
        <taxon>Mucoromycetes</taxon>
        <taxon>Mucorales</taxon>
        <taxon>Lichtheimiaceae</taxon>
        <taxon>Lichtheimia</taxon>
    </lineage>
</organism>
<protein>
    <recommendedName>
        <fullName evidence="10 11">Vesicular-fusion protein SEC18</fullName>
    </recommendedName>
</protein>
<dbReference type="SUPFAM" id="SSF52540">
    <property type="entry name" value="P-loop containing nucleoside triphosphate hydrolases"/>
    <property type="match status" value="2"/>
</dbReference>
<evidence type="ECO:0000256" key="5">
    <source>
        <dbReference type="ARBA" id="ARBA00022737"/>
    </source>
</evidence>
<dbReference type="OrthoDB" id="9982946at2759"/>
<dbReference type="Gene3D" id="2.40.40.20">
    <property type="match status" value="1"/>
</dbReference>
<dbReference type="GO" id="GO:0006891">
    <property type="term" value="P:intra-Golgi vesicle-mediated transport"/>
    <property type="evidence" value="ECO:0007669"/>
    <property type="project" value="TreeGrafter"/>
</dbReference>
<comment type="similarity">
    <text evidence="2 11">Belongs to the AAA ATPase family.</text>
</comment>
<dbReference type="InterPro" id="IPR003959">
    <property type="entry name" value="ATPase_AAA_core"/>
</dbReference>
<evidence type="ECO:0000313" key="13">
    <source>
        <dbReference type="EMBL" id="CDS13314.1"/>
    </source>
</evidence>
<keyword evidence="11" id="KW-0378">Hydrolase</keyword>
<dbReference type="Gene3D" id="1.10.8.60">
    <property type="match status" value="2"/>
</dbReference>
<dbReference type="PROSITE" id="PS00674">
    <property type="entry name" value="AAA"/>
    <property type="match status" value="1"/>
</dbReference>
<dbReference type="FunFam" id="3.40.50.300:FF:000187">
    <property type="entry name" value="Vesicular-fusion ATPase SEC18"/>
    <property type="match status" value="1"/>
</dbReference>
<dbReference type="InterPro" id="IPR027417">
    <property type="entry name" value="P-loop_NTPase"/>
</dbReference>
<name>A0A077X1D6_9FUNG</name>
<dbReference type="CDD" id="cd19504">
    <property type="entry name" value="RecA-like_NSF-SEC18_r1-like"/>
    <property type="match status" value="1"/>
</dbReference>
<dbReference type="Gene3D" id="3.10.330.10">
    <property type="match status" value="1"/>
</dbReference>
<gene>
    <name evidence="13" type="ORF">LRAMOSA05492</name>
</gene>
<keyword evidence="8 11" id="KW-0653">Protein transport</keyword>
<evidence type="ECO:0000256" key="3">
    <source>
        <dbReference type="ARBA" id="ARBA00022448"/>
    </source>
</evidence>
<reference evidence="13" key="1">
    <citation type="journal article" date="2014" name="Genome Announc.">
        <title>De novo whole-genome sequence and genome annotation of Lichtheimia ramosa.</title>
        <authorList>
            <person name="Linde J."/>
            <person name="Schwartze V."/>
            <person name="Binder U."/>
            <person name="Lass-Florl C."/>
            <person name="Voigt K."/>
            <person name="Horn F."/>
        </authorList>
    </citation>
    <scope>NUCLEOTIDE SEQUENCE</scope>
    <source>
        <strain evidence="13">JMRC FSU:6197</strain>
    </source>
</reference>
<dbReference type="SUPFAM" id="SSF50692">
    <property type="entry name" value="ADC-like"/>
    <property type="match status" value="1"/>
</dbReference>
<evidence type="ECO:0000256" key="1">
    <source>
        <dbReference type="ARBA" id="ARBA00004496"/>
    </source>
</evidence>
<dbReference type="InterPro" id="IPR039812">
    <property type="entry name" value="Vesicle-fus_ATPase"/>
</dbReference>
<keyword evidence="7 11" id="KW-0067">ATP-binding</keyword>
<dbReference type="CDD" id="cd00009">
    <property type="entry name" value="AAA"/>
    <property type="match status" value="1"/>
</dbReference>
<dbReference type="GO" id="GO:0035494">
    <property type="term" value="P:SNARE complex disassembly"/>
    <property type="evidence" value="ECO:0007669"/>
    <property type="project" value="InterPro"/>
</dbReference>
<dbReference type="AlphaFoldDB" id="A0A077X1D6"/>
<proteinExistence type="inferred from homology"/>
<dbReference type="EMBL" id="LK023379">
    <property type="protein sequence ID" value="CDS13314.1"/>
    <property type="molecule type" value="Genomic_DNA"/>
</dbReference>
<dbReference type="SMART" id="SM00382">
    <property type="entry name" value="AAA"/>
    <property type="match status" value="2"/>
</dbReference>
<accession>A0A077X1D6</accession>
<dbReference type="GO" id="GO:0005795">
    <property type="term" value="C:Golgi stack"/>
    <property type="evidence" value="ECO:0007669"/>
    <property type="project" value="TreeGrafter"/>
</dbReference>
<feature type="domain" description="AAA+ ATPase" evidence="12">
    <location>
        <begin position="553"/>
        <end position="689"/>
    </location>
</feature>
<dbReference type="GO" id="GO:0016887">
    <property type="term" value="F:ATP hydrolysis activity"/>
    <property type="evidence" value="ECO:0007669"/>
    <property type="project" value="InterPro"/>
</dbReference>
<dbReference type="InterPro" id="IPR054419">
    <property type="entry name" value="NSF_ATPase_lid"/>
</dbReference>
<dbReference type="GO" id="GO:0043001">
    <property type="term" value="P:Golgi to plasma membrane protein transport"/>
    <property type="evidence" value="ECO:0007669"/>
    <property type="project" value="TreeGrafter"/>
</dbReference>
<keyword evidence="3 11" id="KW-0813">Transport</keyword>
<comment type="function">
    <text evidence="9 11">Required for vesicle-mediated transport. Catalyzes the fusion of transport vesicles within the Golgi cisternae. Is also required for transport from the endoplasmic reticulum to the Golgi stack. Seems to function as a fusion protein required for the delivery of cargo proteins to all compartments of the Golgi stack independent of vesicle origin.</text>
</comment>
<sequence length="756" mass="83100">MAHNEKQADDGTLQMRVEKSLSDAFALSNYVTIAPGQVDPSEHYLLVNNEFVFTARNDNSMHKGVLGTSAMHRRWAQLSLNEEVSVVPYNPFQESNSVYLSSLRVEVGFLRKSAQMDVDDFDTEKMEEGFSSASTSIISFHNQIFSIGQILVFDFRGVKLLCKIADLQVVDLETLKKAARGEIEPEAMNGSPASRGVLMRQTAIQFGKSSESTIRLKGAKKSTTAKALIKADFKFEDLGIGGLDKEFSDIFRRAFASRIFPPSIVEKLGVQHVKGLLLYGPPGTGKTLIARQIGKMLNAQEPKVVSGPEVLSKFVGQSEENVRKLFADAEAEYKSKGEESSLHIIIFDELDAICKQRGSRGDSSGVGDSVVNQLLAKMDGVDQLNNILIIGMTNRKDMIDEALLRPGRLEVHMEIGLPDEAGRLQILNIHTSKMRENDILDADVSLEELANLTKNYSGAEISGVVKAASSYAFTRHTKVGTVADVAPDVENMKVNMEDFLSALQEVPPSFGVSETELQQCVQNGVISFGEHIEQILADGKLYVDQVRESDRTPVVSVLVHGPAGSGKTALAATIALESEFPFIKLISPESMVGMTESAKIAEINKIFNDSYKSPASVIVIDSIERLVDWVPIGPRFSNAVLQALQVLIKKKPPKNRRLLIIGTTTEHKVLDDMDIADAFDTKIYVSTLTSLAAVETVLKQLELFTDRERQRAMSILHDAGVDGKISIGIKKLLMITEMARQDTDKVEKFCNTIISL</sequence>
<dbReference type="InterPro" id="IPR009010">
    <property type="entry name" value="Asp_de-COase-like_dom_sf"/>
</dbReference>
<evidence type="ECO:0000256" key="9">
    <source>
        <dbReference type="ARBA" id="ARBA00056429"/>
    </source>
</evidence>
<keyword evidence="4 11" id="KW-0963">Cytoplasm</keyword>
<keyword evidence="5" id="KW-0677">Repeat</keyword>
<evidence type="ECO:0000256" key="6">
    <source>
        <dbReference type="ARBA" id="ARBA00022741"/>
    </source>
</evidence>
<evidence type="ECO:0000256" key="11">
    <source>
        <dbReference type="RuleBase" id="RU367045"/>
    </source>
</evidence>
<evidence type="ECO:0000256" key="4">
    <source>
        <dbReference type="ARBA" id="ARBA00022490"/>
    </source>
</evidence>
<dbReference type="Pfam" id="PF17862">
    <property type="entry name" value="AAA_lid_3"/>
    <property type="match status" value="1"/>
</dbReference>
<dbReference type="InterPro" id="IPR003960">
    <property type="entry name" value="ATPase_AAA_CS"/>
</dbReference>
<dbReference type="Pfam" id="PF21964">
    <property type="entry name" value="NSF_ATPase_lid"/>
    <property type="match status" value="1"/>
</dbReference>
<keyword evidence="11" id="KW-0931">ER-Golgi transport</keyword>
<dbReference type="Pfam" id="PF00004">
    <property type="entry name" value="AAA"/>
    <property type="match status" value="2"/>
</dbReference>
<evidence type="ECO:0000256" key="10">
    <source>
        <dbReference type="ARBA" id="ARBA00068637"/>
    </source>
</evidence>
<dbReference type="PANTHER" id="PTHR23078">
    <property type="entry name" value="VESICULAR-FUSION PROTEIN NSF"/>
    <property type="match status" value="1"/>
</dbReference>
<dbReference type="PANTHER" id="PTHR23078:SF3">
    <property type="entry name" value="VESICLE-FUSING ATPASE"/>
    <property type="match status" value="1"/>
</dbReference>